<dbReference type="AlphaFoldDB" id="A0A4P9XHS5"/>
<organism evidence="2 3">
    <name type="scientific">Thamnocephalis sphaerospora</name>
    <dbReference type="NCBI Taxonomy" id="78915"/>
    <lineage>
        <taxon>Eukaryota</taxon>
        <taxon>Fungi</taxon>
        <taxon>Fungi incertae sedis</taxon>
        <taxon>Zoopagomycota</taxon>
        <taxon>Zoopagomycotina</taxon>
        <taxon>Zoopagomycetes</taxon>
        <taxon>Zoopagales</taxon>
        <taxon>Sigmoideomycetaceae</taxon>
        <taxon>Thamnocephalis</taxon>
    </lineage>
</organism>
<proteinExistence type="predicted"/>
<accession>A0A4P9XHS5</accession>
<dbReference type="EMBL" id="KZ993410">
    <property type="protein sequence ID" value="RKP04851.1"/>
    <property type="molecule type" value="Genomic_DNA"/>
</dbReference>
<feature type="signal peptide" evidence="1">
    <location>
        <begin position="1"/>
        <end position="20"/>
    </location>
</feature>
<dbReference type="OrthoDB" id="5588482at2759"/>
<sequence>MNKSICALAVVFLAATTAVAQTPAGGNMFTIAKNTLDVMHQVEDSKQVPASASTDCQNALRGDIISHDCVDDIETNPADNDFAKMCNAPADGKDDHRCSPDQVNSALDTLESRCGKELNEKNSDVVGYYTRWQTYTLNYDILCSKTASGGYCVQSPSDTQCVRDQVNRIQAWKPPRQEKYVNDSAAELHAAAIEAAKQNNIEIKPGNGGSNGAGSSSAANHFYASSTEVVAIAAYTALLYLTVASL</sequence>
<evidence type="ECO:0000256" key="1">
    <source>
        <dbReference type="SAM" id="SignalP"/>
    </source>
</evidence>
<dbReference type="Proteomes" id="UP000271241">
    <property type="component" value="Unassembled WGS sequence"/>
</dbReference>
<keyword evidence="3" id="KW-1185">Reference proteome</keyword>
<protein>
    <recommendedName>
        <fullName evidence="4">Secreted protein</fullName>
    </recommendedName>
</protein>
<evidence type="ECO:0008006" key="4">
    <source>
        <dbReference type="Google" id="ProtNLM"/>
    </source>
</evidence>
<name>A0A4P9XHS5_9FUNG</name>
<reference evidence="3" key="1">
    <citation type="journal article" date="2018" name="Nat. Microbiol.">
        <title>Leveraging single-cell genomics to expand the fungal tree of life.</title>
        <authorList>
            <person name="Ahrendt S.R."/>
            <person name="Quandt C.A."/>
            <person name="Ciobanu D."/>
            <person name="Clum A."/>
            <person name="Salamov A."/>
            <person name="Andreopoulos B."/>
            <person name="Cheng J.F."/>
            <person name="Woyke T."/>
            <person name="Pelin A."/>
            <person name="Henrissat B."/>
            <person name="Reynolds N.K."/>
            <person name="Benny G.L."/>
            <person name="Smith M.E."/>
            <person name="James T.Y."/>
            <person name="Grigoriev I.V."/>
        </authorList>
    </citation>
    <scope>NUCLEOTIDE SEQUENCE [LARGE SCALE GENOMIC DNA]</scope>
    <source>
        <strain evidence="3">RSA 1356</strain>
    </source>
</reference>
<evidence type="ECO:0000313" key="3">
    <source>
        <dbReference type="Proteomes" id="UP000271241"/>
    </source>
</evidence>
<feature type="chain" id="PRO_5020963789" description="Secreted protein" evidence="1">
    <location>
        <begin position="21"/>
        <end position="246"/>
    </location>
</feature>
<evidence type="ECO:0000313" key="2">
    <source>
        <dbReference type="EMBL" id="RKP04851.1"/>
    </source>
</evidence>
<keyword evidence="1" id="KW-0732">Signal</keyword>
<gene>
    <name evidence="2" type="ORF">THASP1DRAFT_26572</name>
</gene>